<evidence type="ECO:0000256" key="2">
    <source>
        <dbReference type="SAM" id="SignalP"/>
    </source>
</evidence>
<organism evidence="4 5">
    <name type="scientific">Phellinidium pouzarii</name>
    <dbReference type="NCBI Taxonomy" id="167371"/>
    <lineage>
        <taxon>Eukaryota</taxon>
        <taxon>Fungi</taxon>
        <taxon>Dikarya</taxon>
        <taxon>Basidiomycota</taxon>
        <taxon>Agaricomycotina</taxon>
        <taxon>Agaricomycetes</taxon>
        <taxon>Hymenochaetales</taxon>
        <taxon>Hymenochaetaceae</taxon>
        <taxon>Phellinidium</taxon>
    </lineage>
</organism>
<feature type="region of interest" description="Disordered" evidence="1">
    <location>
        <begin position="911"/>
        <end position="941"/>
    </location>
</feature>
<feature type="compositionally biased region" description="Basic and acidic residues" evidence="1">
    <location>
        <begin position="736"/>
        <end position="752"/>
    </location>
</feature>
<dbReference type="InterPro" id="IPR036523">
    <property type="entry name" value="SurE-like_sf"/>
</dbReference>
<dbReference type="Proteomes" id="UP000308199">
    <property type="component" value="Unassembled WGS sequence"/>
</dbReference>
<evidence type="ECO:0000313" key="5">
    <source>
        <dbReference type="Proteomes" id="UP000308199"/>
    </source>
</evidence>
<feature type="compositionally biased region" description="Basic and acidic residues" evidence="1">
    <location>
        <begin position="618"/>
        <end position="636"/>
    </location>
</feature>
<sequence length="1101" mass="117859">MPVFVFFRILVSLAAIVGANSQIKIVHTNDDGWAVANVRAQDTALVNAGFNVVLSSPAENESGTGSSDAPATTLGPSGCEFESCPPFAPATGSEPDNRKCYNLSISAPTLTAKPFSSSQLRELIPCDLGPDFVVSGPNVGNNLGPDINGSGTVGAACEAAIEGFPSVALSGAGGSQVSFTTLNTSSASTTTAEVFAAIGTTFTQALLAAPFNASSPILPPNITLNVNYPDASGSCTDPDAFSFVLTRLAPATASTPPDVTTCGTDRLPVENSVVALPGCFASVSVIHAPSKSDVDAATQAFVLNRLSSLLPSVLRLSSSSISLTGHRADNFADAQCSIMSTTNSSPTALSPNDERLDSFEFPPSLSPSSPSAKKGGRQSAFYPNMNSSNKLQKPFSRSAAKRESVMALGSIEHLQHYFTKTGIAAKQNELKQNKGFVPAIGGPASRPRKPSLGSIQEFHLPPSPAVPVFSRPPYPSIEKTYEIDPENLKPGVIRDLEAVSESWGLAKSRPNEEFDVLSTLKLTTQLIRSVRNYVVSLPDDSVSSLPEKPHFRPSSLQPIPVKRLVSNPSAAIDPLSRIRRSAVEVLTVLRALEETARLPLSDDAYDAQSDHLSSLDSRSPEPDHPVVDSDEHEQHLSRSPAQGHDVSFAISVVSFPGRSEAVRVWDDEDDDFESVDAGDEKREVWDDRLVLGGGWLYRQDIHLVDLKTEREVVGKYLDAVDEVLFEGPDTNGLRGWERASAERMKAEKDSKSKARRRSLGKQRSEMSPDRGKSIVSTGLLDAIITEETDSPEQSEAEDSVDDDDLPEWAKREAFTEEPLARAHAIIAALVPVSLLSLLPTPYTSRIELLSALSSGQLLCIAYNTGVMADDSDKDAAEKRKIGWTFRRTDNLRLWAAALKLRYLVPLTTPMSSTPSVPSLQQSSSSSSDSLASTAKPITPTSSSPARIKFIAGTGEVPLIVFDAKAIARRDEGWDAMLETVVLCWVRAVVNEKRAGCEYKFNKTDDASDHHTALSPLKQALRTMGSCTSCIRGVSDWFVRALTGILDGVGLVHSVTRCSMVASAAVVAVSGGLQERIAPRIPEAPTSPIFLSIPHRLSPSDY</sequence>
<dbReference type="Gene3D" id="3.40.1210.10">
    <property type="entry name" value="Survival protein SurE-like phosphatase/nucleotidase"/>
    <property type="match status" value="1"/>
</dbReference>
<feature type="chain" id="PRO_5020426623" description="Survival protein SurE-like phosphatase/nucleotidase domain-containing protein" evidence="2">
    <location>
        <begin position="22"/>
        <end position="1101"/>
    </location>
</feature>
<evidence type="ECO:0000256" key="1">
    <source>
        <dbReference type="SAM" id="MobiDB-lite"/>
    </source>
</evidence>
<dbReference type="PANTHER" id="PTHR38702:SF1">
    <property type="entry name" value="CALPONIN-HOMOLOGY (CH) DOMAIN-CONTAINING PROTEIN"/>
    <property type="match status" value="1"/>
</dbReference>
<feature type="domain" description="Survival protein SurE-like phosphatase/nucleotidase" evidence="3">
    <location>
        <begin position="25"/>
        <end position="234"/>
    </location>
</feature>
<feature type="compositionally biased region" description="Low complexity" evidence="1">
    <location>
        <begin position="911"/>
        <end position="934"/>
    </location>
</feature>
<dbReference type="OrthoDB" id="2534759at2759"/>
<dbReference type="InterPro" id="IPR002828">
    <property type="entry name" value="SurE-like_Pase/nucleotidase"/>
</dbReference>
<accession>A0A4S4L2Q6</accession>
<feature type="region of interest" description="Disordered" evidence="1">
    <location>
        <begin position="608"/>
        <end position="641"/>
    </location>
</feature>
<dbReference type="PANTHER" id="PTHR38702">
    <property type="entry name" value="CALPONIN-HOMOLOGY (CH) DOMAIN-CONTAINING PROTEIN"/>
    <property type="match status" value="1"/>
</dbReference>
<dbReference type="GO" id="GO:0016787">
    <property type="term" value="F:hydrolase activity"/>
    <property type="evidence" value="ECO:0007669"/>
    <property type="project" value="InterPro"/>
</dbReference>
<feature type="compositionally biased region" description="Low complexity" evidence="1">
    <location>
        <begin position="362"/>
        <end position="371"/>
    </location>
</feature>
<reference evidence="4 5" key="1">
    <citation type="submission" date="2019-02" db="EMBL/GenBank/DDBJ databases">
        <title>Genome sequencing of the rare red list fungi Phellinidium pouzarii.</title>
        <authorList>
            <person name="Buettner E."/>
            <person name="Kellner H."/>
        </authorList>
    </citation>
    <scope>NUCLEOTIDE SEQUENCE [LARGE SCALE GENOMIC DNA]</scope>
    <source>
        <strain evidence="4 5">DSM 108285</strain>
    </source>
</reference>
<feature type="signal peptide" evidence="2">
    <location>
        <begin position="1"/>
        <end position="21"/>
    </location>
</feature>
<keyword evidence="5" id="KW-1185">Reference proteome</keyword>
<evidence type="ECO:0000259" key="3">
    <source>
        <dbReference type="Pfam" id="PF01975"/>
    </source>
</evidence>
<feature type="compositionally biased region" description="Basic and acidic residues" evidence="1">
    <location>
        <begin position="762"/>
        <end position="772"/>
    </location>
</feature>
<dbReference type="SUPFAM" id="SSF64167">
    <property type="entry name" value="SurE-like"/>
    <property type="match status" value="1"/>
</dbReference>
<dbReference type="AlphaFoldDB" id="A0A4S4L2Q6"/>
<dbReference type="Pfam" id="PF01975">
    <property type="entry name" value="SurE"/>
    <property type="match status" value="1"/>
</dbReference>
<feature type="region of interest" description="Disordered" evidence="1">
    <location>
        <begin position="342"/>
        <end position="398"/>
    </location>
</feature>
<evidence type="ECO:0000313" key="4">
    <source>
        <dbReference type="EMBL" id="THH05555.1"/>
    </source>
</evidence>
<comment type="caution">
    <text evidence="4">The sequence shown here is derived from an EMBL/GenBank/DDBJ whole genome shotgun (WGS) entry which is preliminary data.</text>
</comment>
<name>A0A4S4L2Q6_9AGAM</name>
<feature type="region of interest" description="Disordered" evidence="1">
    <location>
        <begin position="736"/>
        <end position="773"/>
    </location>
</feature>
<proteinExistence type="predicted"/>
<feature type="region of interest" description="Disordered" evidence="1">
    <location>
        <begin position="786"/>
        <end position="806"/>
    </location>
</feature>
<dbReference type="EMBL" id="SGPK01000253">
    <property type="protein sequence ID" value="THH05555.1"/>
    <property type="molecule type" value="Genomic_DNA"/>
</dbReference>
<keyword evidence="2" id="KW-0732">Signal</keyword>
<protein>
    <recommendedName>
        <fullName evidence="3">Survival protein SurE-like phosphatase/nucleotidase domain-containing protein</fullName>
    </recommendedName>
</protein>
<gene>
    <name evidence="4" type="ORF">EW145_g4708</name>
</gene>